<evidence type="ECO:0000256" key="3">
    <source>
        <dbReference type="ARBA" id="ARBA00022692"/>
    </source>
</evidence>
<dbReference type="EMBL" id="CAADEW010000054">
    <property type="protein sequence ID" value="VFJ55560.1"/>
    <property type="molecule type" value="Genomic_DNA"/>
</dbReference>
<dbReference type="Pfam" id="PF12704">
    <property type="entry name" value="MacB_PCD"/>
    <property type="match status" value="1"/>
</dbReference>
<evidence type="ECO:0000256" key="4">
    <source>
        <dbReference type="ARBA" id="ARBA00022989"/>
    </source>
</evidence>
<feature type="transmembrane region" description="Helical" evidence="6">
    <location>
        <begin position="20"/>
        <end position="37"/>
    </location>
</feature>
<evidence type="ECO:0000256" key="2">
    <source>
        <dbReference type="ARBA" id="ARBA00022475"/>
    </source>
</evidence>
<keyword evidence="4 6" id="KW-1133">Transmembrane helix</keyword>
<evidence type="ECO:0000256" key="5">
    <source>
        <dbReference type="ARBA" id="ARBA00023136"/>
    </source>
</evidence>
<evidence type="ECO:0000259" key="7">
    <source>
        <dbReference type="Pfam" id="PF02687"/>
    </source>
</evidence>
<feature type="transmembrane region" description="Helical" evidence="6">
    <location>
        <begin position="331"/>
        <end position="364"/>
    </location>
</feature>
<organism evidence="9">
    <name type="scientific">Candidatus Kentrum sp. FW</name>
    <dbReference type="NCBI Taxonomy" id="2126338"/>
    <lineage>
        <taxon>Bacteria</taxon>
        <taxon>Pseudomonadati</taxon>
        <taxon>Pseudomonadota</taxon>
        <taxon>Gammaproteobacteria</taxon>
        <taxon>Candidatus Kentrum</taxon>
    </lineage>
</organism>
<dbReference type="InterPro" id="IPR025857">
    <property type="entry name" value="MacB_PCD"/>
</dbReference>
<keyword evidence="2" id="KW-1003">Cell membrane</keyword>
<dbReference type="PANTHER" id="PTHR43738">
    <property type="entry name" value="ABC TRANSPORTER, MEMBRANE PROTEIN"/>
    <property type="match status" value="1"/>
</dbReference>
<keyword evidence="3 6" id="KW-0812">Transmembrane</keyword>
<dbReference type="InterPro" id="IPR003838">
    <property type="entry name" value="ABC3_permease_C"/>
</dbReference>
<proteinExistence type="predicted"/>
<evidence type="ECO:0000256" key="6">
    <source>
        <dbReference type="SAM" id="Phobius"/>
    </source>
</evidence>
<feature type="domain" description="MacB-like periplasmic core" evidence="8">
    <location>
        <begin position="21"/>
        <end position="210"/>
    </location>
</feature>
<evidence type="ECO:0000313" key="9">
    <source>
        <dbReference type="EMBL" id="VFJ55560.1"/>
    </source>
</evidence>
<evidence type="ECO:0000256" key="1">
    <source>
        <dbReference type="ARBA" id="ARBA00004651"/>
    </source>
</evidence>
<dbReference type="Pfam" id="PF02687">
    <property type="entry name" value="FtsX"/>
    <property type="match status" value="1"/>
</dbReference>
<feature type="domain" description="ABC3 transporter permease C-terminal" evidence="7">
    <location>
        <begin position="293"/>
        <end position="407"/>
    </location>
</feature>
<gene>
    <name evidence="9" type="ORF">BECKFW1821A_GA0114235_105419</name>
</gene>
<reference evidence="9" key="1">
    <citation type="submission" date="2019-02" db="EMBL/GenBank/DDBJ databases">
        <authorList>
            <person name="Gruber-Vodicka R. H."/>
            <person name="Seah K. B. B."/>
        </authorList>
    </citation>
    <scope>NUCLEOTIDE SEQUENCE</scope>
    <source>
        <strain evidence="9">BECK_BZ15</strain>
    </source>
</reference>
<accession>A0A450SNV5</accession>
<keyword evidence="5 6" id="KW-0472">Membrane</keyword>
<dbReference type="AlphaFoldDB" id="A0A450SNV5"/>
<comment type="subcellular location">
    <subcellularLocation>
        <location evidence="1">Cell membrane</location>
        <topology evidence="1">Multi-pass membrane protein</topology>
    </subcellularLocation>
</comment>
<feature type="transmembrane region" description="Helical" evidence="6">
    <location>
        <begin position="290"/>
        <end position="311"/>
    </location>
</feature>
<dbReference type="InterPro" id="IPR051125">
    <property type="entry name" value="ABC-4/HrtB_transporter"/>
</dbReference>
<sequence>MRGTLPKIAFLSAWNRRVSLLLAMFSIAISIVLLLGVDSIRKETKNTFLNTVSKTDLIVGARGGPMNLLLYSIFHIGDATNNVSYSAYREITAMDAVAWAVPISLGDSHRGFRVMGTNDDYFRHYRHADGRALEFTQGTPFADVYDAVVGFDVARTLNYTSGDEIILTHGLTALEHAQHDDKPFRLVGILKKTGTPVDRVVLVSLQGIEAIHIDWQSGTRSPLRISAERARRMGLEPKSITAFLLGLENRIDTFRVQRKINEYQGEPLMAILPGIALARLWQTLGRFEQVLMAVSGLVLMAGLIGLLTTLLSTLNERRREMAVLRAVGAHAYHVVVLFMLESVLVVAGGCLLGVALLYGARYLLQPVIAAHYGIHLAIAPPDGWQLLILAAAIALGALLSLIPGAIAYRRALRDGLMVRV</sequence>
<dbReference type="PANTHER" id="PTHR43738:SF2">
    <property type="entry name" value="ABC TRANSPORTER PERMEASE"/>
    <property type="match status" value="1"/>
</dbReference>
<feature type="transmembrane region" description="Helical" evidence="6">
    <location>
        <begin position="384"/>
        <end position="408"/>
    </location>
</feature>
<feature type="transmembrane region" description="Helical" evidence="6">
    <location>
        <begin position="267"/>
        <end position="284"/>
    </location>
</feature>
<evidence type="ECO:0000259" key="8">
    <source>
        <dbReference type="Pfam" id="PF12704"/>
    </source>
</evidence>
<protein>
    <submittedName>
        <fullName evidence="9">Putative ABC transport system permease protein</fullName>
    </submittedName>
</protein>
<dbReference type="GO" id="GO:0005886">
    <property type="term" value="C:plasma membrane"/>
    <property type="evidence" value="ECO:0007669"/>
    <property type="project" value="UniProtKB-SubCell"/>
</dbReference>
<name>A0A450SNV5_9GAMM</name>